<protein>
    <recommendedName>
        <fullName evidence="3">histidine kinase</fullName>
        <ecNumber evidence="3">2.7.13.3</ecNumber>
    </recommendedName>
</protein>
<keyword evidence="9" id="KW-0902">Two-component regulatory system</keyword>
<dbReference type="SUPFAM" id="SSF55874">
    <property type="entry name" value="ATPase domain of HSP90 chaperone/DNA topoisomerase II/histidine kinase"/>
    <property type="match status" value="1"/>
</dbReference>
<comment type="catalytic activity">
    <reaction evidence="1">
        <text>ATP + protein L-histidine = ADP + protein N-phospho-L-histidine.</text>
        <dbReference type="EC" id="2.7.13.3"/>
    </reaction>
</comment>
<evidence type="ECO:0000256" key="8">
    <source>
        <dbReference type="ARBA" id="ARBA00022989"/>
    </source>
</evidence>
<evidence type="ECO:0000256" key="3">
    <source>
        <dbReference type="ARBA" id="ARBA00012438"/>
    </source>
</evidence>
<dbReference type="EC" id="2.7.13.3" evidence="3"/>
<keyword evidence="4" id="KW-0597">Phosphoprotein</keyword>
<dbReference type="InterPro" id="IPR036890">
    <property type="entry name" value="HATPase_C_sf"/>
</dbReference>
<dbReference type="InterPro" id="IPR003594">
    <property type="entry name" value="HATPase_dom"/>
</dbReference>
<evidence type="ECO:0000313" key="15">
    <source>
        <dbReference type="Proteomes" id="UP001198862"/>
    </source>
</evidence>
<keyword evidence="10 11" id="KW-0472">Membrane</keyword>
<evidence type="ECO:0000256" key="6">
    <source>
        <dbReference type="ARBA" id="ARBA00022692"/>
    </source>
</evidence>
<dbReference type="SMART" id="SM00387">
    <property type="entry name" value="HATPase_c"/>
    <property type="match status" value="1"/>
</dbReference>
<evidence type="ECO:0000256" key="2">
    <source>
        <dbReference type="ARBA" id="ARBA00004370"/>
    </source>
</evidence>
<evidence type="ECO:0000259" key="12">
    <source>
        <dbReference type="PROSITE" id="PS50109"/>
    </source>
</evidence>
<keyword evidence="8 11" id="KW-1133">Transmembrane helix</keyword>
<feature type="transmembrane region" description="Helical" evidence="11">
    <location>
        <begin position="160"/>
        <end position="183"/>
    </location>
</feature>
<proteinExistence type="predicted"/>
<feature type="transmembrane region" description="Helical" evidence="11">
    <location>
        <begin position="12"/>
        <end position="33"/>
    </location>
</feature>
<evidence type="ECO:0000256" key="7">
    <source>
        <dbReference type="ARBA" id="ARBA00022777"/>
    </source>
</evidence>
<keyword evidence="15" id="KW-1185">Reference proteome</keyword>
<gene>
    <name evidence="14" type="ORF">LJ725_23925</name>
</gene>
<keyword evidence="5" id="KW-0808">Transferase</keyword>
<dbReference type="Gene3D" id="3.30.565.10">
    <property type="entry name" value="Histidine kinase-like ATPase, C-terminal domain"/>
    <property type="match status" value="1"/>
</dbReference>
<name>A0ABS8L129_9HYPH</name>
<dbReference type="PROSITE" id="PS50885">
    <property type="entry name" value="HAMP"/>
    <property type="match status" value="1"/>
</dbReference>
<dbReference type="PANTHER" id="PTHR45436:SF5">
    <property type="entry name" value="SENSOR HISTIDINE KINASE TRCS"/>
    <property type="match status" value="1"/>
</dbReference>
<dbReference type="InterPro" id="IPR050428">
    <property type="entry name" value="TCS_sensor_his_kinase"/>
</dbReference>
<dbReference type="PANTHER" id="PTHR45436">
    <property type="entry name" value="SENSOR HISTIDINE KINASE YKOH"/>
    <property type="match status" value="1"/>
</dbReference>
<dbReference type="Proteomes" id="UP001198862">
    <property type="component" value="Unassembled WGS sequence"/>
</dbReference>
<reference evidence="14 15" key="1">
    <citation type="submission" date="2021-11" db="EMBL/GenBank/DDBJ databases">
        <authorList>
            <person name="Lee D.-H."/>
            <person name="Kim S.-B."/>
        </authorList>
    </citation>
    <scope>NUCLEOTIDE SEQUENCE [LARGE SCALE GENOMIC DNA]</scope>
    <source>
        <strain evidence="14 15">KCTC 52223</strain>
    </source>
</reference>
<dbReference type="Pfam" id="PF02518">
    <property type="entry name" value="HATPase_c"/>
    <property type="match status" value="1"/>
</dbReference>
<dbReference type="Gene3D" id="1.10.287.130">
    <property type="match status" value="1"/>
</dbReference>
<dbReference type="PRINTS" id="PR00344">
    <property type="entry name" value="BCTRLSENSOR"/>
</dbReference>
<comment type="caution">
    <text evidence="14">The sequence shown here is derived from an EMBL/GenBank/DDBJ whole genome shotgun (WGS) entry which is preliminary data.</text>
</comment>
<evidence type="ECO:0000256" key="4">
    <source>
        <dbReference type="ARBA" id="ARBA00022553"/>
    </source>
</evidence>
<evidence type="ECO:0000256" key="1">
    <source>
        <dbReference type="ARBA" id="ARBA00000085"/>
    </source>
</evidence>
<comment type="subcellular location">
    <subcellularLocation>
        <location evidence="2">Membrane</location>
    </subcellularLocation>
</comment>
<evidence type="ECO:0000256" key="9">
    <source>
        <dbReference type="ARBA" id="ARBA00023012"/>
    </source>
</evidence>
<keyword evidence="7 14" id="KW-0418">Kinase</keyword>
<evidence type="ECO:0000256" key="10">
    <source>
        <dbReference type="ARBA" id="ARBA00023136"/>
    </source>
</evidence>
<evidence type="ECO:0000259" key="13">
    <source>
        <dbReference type="PROSITE" id="PS50885"/>
    </source>
</evidence>
<evidence type="ECO:0000256" key="5">
    <source>
        <dbReference type="ARBA" id="ARBA00022679"/>
    </source>
</evidence>
<dbReference type="RefSeq" id="WP_230553453.1">
    <property type="nucleotide sequence ID" value="NZ_JAJISD010000012.1"/>
</dbReference>
<sequence>MLRNSFRARLIVGAVLWISIGLLMSGFVLSRLFDELVVRQFDHDLTDHAEELRSLLERRSDGTLAIPRSLSDPRFAVPGSGLYWQIEGAGGQVLRSPSLERESLPFDAAELDHPRRVITNLGPLRLYQQLVPAGEGDPPLRLSIGVAQRTIDAELSHFDLALAASLAVIAIGLSGAAALQVTLGLRPLGRLRRALTEVRGGRVERLPDDLPHEVAPLVQDLNAMIGSNSEMLRRARTQAGTLAHSLKTSLAVLLDEAQQLKATGQSDSAAIVEAQCLKMQRQIDYEMARARAAARGTLGLACAVKETMAGIVSALAQLNRRRGIEIQLDAPEDLTVACDPQDFSEIIGNLADNAAKWARSTVRLSAGLSGGLVILSIEDDGPGIPEKDRETVFTLGARLDESTAGFGLGLAVTRELVTHYGGRVWIETSPLGGTRARVELPAVPG</sequence>
<keyword evidence="6 11" id="KW-0812">Transmembrane</keyword>
<accession>A0ABS8L129</accession>
<feature type="domain" description="Histidine kinase" evidence="12">
    <location>
        <begin position="241"/>
        <end position="444"/>
    </location>
</feature>
<dbReference type="InterPro" id="IPR004358">
    <property type="entry name" value="Sig_transdc_His_kin-like_C"/>
</dbReference>
<dbReference type="InterPro" id="IPR003660">
    <property type="entry name" value="HAMP_dom"/>
</dbReference>
<dbReference type="GO" id="GO:0016301">
    <property type="term" value="F:kinase activity"/>
    <property type="evidence" value="ECO:0007669"/>
    <property type="project" value="UniProtKB-KW"/>
</dbReference>
<dbReference type="InterPro" id="IPR005467">
    <property type="entry name" value="His_kinase_dom"/>
</dbReference>
<evidence type="ECO:0000313" key="14">
    <source>
        <dbReference type="EMBL" id="MCC8432034.1"/>
    </source>
</evidence>
<evidence type="ECO:0000256" key="11">
    <source>
        <dbReference type="SAM" id="Phobius"/>
    </source>
</evidence>
<organism evidence="14 15">
    <name type="scientific">Reyranella aquatilis</name>
    <dbReference type="NCBI Taxonomy" id="2035356"/>
    <lineage>
        <taxon>Bacteria</taxon>
        <taxon>Pseudomonadati</taxon>
        <taxon>Pseudomonadota</taxon>
        <taxon>Alphaproteobacteria</taxon>
        <taxon>Hyphomicrobiales</taxon>
        <taxon>Reyranellaceae</taxon>
        <taxon>Reyranella</taxon>
    </lineage>
</organism>
<dbReference type="EMBL" id="JAJISD010000012">
    <property type="protein sequence ID" value="MCC8432034.1"/>
    <property type="molecule type" value="Genomic_DNA"/>
</dbReference>
<feature type="domain" description="HAMP" evidence="13">
    <location>
        <begin position="182"/>
        <end position="233"/>
    </location>
</feature>
<dbReference type="PROSITE" id="PS50109">
    <property type="entry name" value="HIS_KIN"/>
    <property type="match status" value="1"/>
</dbReference>